<reference evidence="10 11" key="1">
    <citation type="submission" date="2024-03" db="EMBL/GenBank/DDBJ databases">
        <title>Genome-scale model development and genomic sequencing of the oleaginous clade Lipomyces.</title>
        <authorList>
            <consortium name="Lawrence Berkeley National Laboratory"/>
            <person name="Czajka J.J."/>
            <person name="Han Y."/>
            <person name="Kim J."/>
            <person name="Mondo S.J."/>
            <person name="Hofstad B.A."/>
            <person name="Robles A."/>
            <person name="Haridas S."/>
            <person name="Riley R."/>
            <person name="LaButti K."/>
            <person name="Pangilinan J."/>
            <person name="Andreopoulos W."/>
            <person name="Lipzen A."/>
            <person name="Yan J."/>
            <person name="Wang M."/>
            <person name="Ng V."/>
            <person name="Grigoriev I.V."/>
            <person name="Spatafora J.W."/>
            <person name="Magnuson J.K."/>
            <person name="Baker S.E."/>
            <person name="Pomraning K.R."/>
        </authorList>
    </citation>
    <scope>NUCLEOTIDE SEQUENCE [LARGE SCALE GENOMIC DNA]</scope>
    <source>
        <strain evidence="10 11">Phaff 52-87</strain>
    </source>
</reference>
<dbReference type="GeneID" id="90040349"/>
<dbReference type="SUPFAM" id="SSF57667">
    <property type="entry name" value="beta-beta-alpha zinc fingers"/>
    <property type="match status" value="1"/>
</dbReference>
<dbReference type="InterPro" id="IPR007219">
    <property type="entry name" value="XnlR_reg_dom"/>
</dbReference>
<dbReference type="PROSITE" id="PS00028">
    <property type="entry name" value="ZINC_FINGER_C2H2_1"/>
    <property type="match status" value="2"/>
</dbReference>
<dbReference type="EMBL" id="JBBJBU010000015">
    <property type="protein sequence ID" value="KAK7202781.1"/>
    <property type="molecule type" value="Genomic_DNA"/>
</dbReference>
<dbReference type="InterPro" id="IPR036236">
    <property type="entry name" value="Znf_C2H2_sf"/>
</dbReference>
<keyword evidence="11" id="KW-1185">Reference proteome</keyword>
<evidence type="ECO:0000256" key="5">
    <source>
        <dbReference type="ARBA" id="ARBA00022833"/>
    </source>
</evidence>
<evidence type="ECO:0000256" key="4">
    <source>
        <dbReference type="ARBA" id="ARBA00022771"/>
    </source>
</evidence>
<feature type="domain" description="C2H2-type" evidence="9">
    <location>
        <begin position="56"/>
        <end position="85"/>
    </location>
</feature>
<dbReference type="CDD" id="cd12148">
    <property type="entry name" value="fungal_TF_MHR"/>
    <property type="match status" value="1"/>
</dbReference>
<dbReference type="InterPro" id="IPR051059">
    <property type="entry name" value="VerF-like"/>
</dbReference>
<evidence type="ECO:0000256" key="3">
    <source>
        <dbReference type="ARBA" id="ARBA00022737"/>
    </source>
</evidence>
<dbReference type="Pfam" id="PF00096">
    <property type="entry name" value="zf-C2H2"/>
    <property type="match status" value="1"/>
</dbReference>
<evidence type="ECO:0000256" key="2">
    <source>
        <dbReference type="ARBA" id="ARBA00022723"/>
    </source>
</evidence>
<protein>
    <submittedName>
        <fullName evidence="10">Fungal-specific transcription factor domain-containing protein</fullName>
    </submittedName>
</protein>
<proteinExistence type="predicted"/>
<dbReference type="InterPro" id="IPR013087">
    <property type="entry name" value="Znf_C2H2_type"/>
</dbReference>
<feature type="compositionally biased region" description="Low complexity" evidence="8">
    <location>
        <begin position="468"/>
        <end position="482"/>
    </location>
</feature>
<accession>A0ABR1EYV2</accession>
<dbReference type="PROSITE" id="PS50157">
    <property type="entry name" value="ZINC_FINGER_C2H2_2"/>
    <property type="match status" value="2"/>
</dbReference>
<gene>
    <name evidence="10" type="ORF">BZA70DRAFT_307718</name>
</gene>
<keyword evidence="6" id="KW-0539">Nucleus</keyword>
<feature type="domain" description="C2H2-type" evidence="9">
    <location>
        <begin position="26"/>
        <end position="55"/>
    </location>
</feature>
<feature type="region of interest" description="Disordered" evidence="8">
    <location>
        <begin position="184"/>
        <end position="272"/>
    </location>
</feature>
<dbReference type="PANTHER" id="PTHR40626">
    <property type="entry name" value="MIP31509P"/>
    <property type="match status" value="1"/>
</dbReference>
<evidence type="ECO:0000313" key="11">
    <source>
        <dbReference type="Proteomes" id="UP001498771"/>
    </source>
</evidence>
<organism evidence="10 11">
    <name type="scientific">Myxozyma melibiosi</name>
    <dbReference type="NCBI Taxonomy" id="54550"/>
    <lineage>
        <taxon>Eukaryota</taxon>
        <taxon>Fungi</taxon>
        <taxon>Dikarya</taxon>
        <taxon>Ascomycota</taxon>
        <taxon>Saccharomycotina</taxon>
        <taxon>Lipomycetes</taxon>
        <taxon>Lipomycetales</taxon>
        <taxon>Lipomycetaceae</taxon>
        <taxon>Myxozyma</taxon>
    </lineage>
</organism>
<dbReference type="Proteomes" id="UP001498771">
    <property type="component" value="Unassembled WGS sequence"/>
</dbReference>
<feature type="compositionally biased region" description="Polar residues" evidence="8">
    <location>
        <begin position="233"/>
        <end position="272"/>
    </location>
</feature>
<dbReference type="SMART" id="SM00355">
    <property type="entry name" value="ZnF_C2H2"/>
    <property type="match status" value="2"/>
</dbReference>
<name>A0ABR1EYV2_9ASCO</name>
<dbReference type="PANTHER" id="PTHR40626:SF11">
    <property type="entry name" value="ZINC FINGER PROTEIN YPR022C"/>
    <property type="match status" value="1"/>
</dbReference>
<keyword evidence="2" id="KW-0479">Metal-binding</keyword>
<keyword evidence="5" id="KW-0862">Zinc</keyword>
<evidence type="ECO:0000259" key="9">
    <source>
        <dbReference type="PROSITE" id="PS50157"/>
    </source>
</evidence>
<feature type="region of interest" description="Disordered" evidence="8">
    <location>
        <begin position="468"/>
        <end position="487"/>
    </location>
</feature>
<comment type="subcellular location">
    <subcellularLocation>
        <location evidence="1">Nucleus</location>
    </subcellularLocation>
</comment>
<dbReference type="Pfam" id="PF04082">
    <property type="entry name" value="Fungal_trans"/>
    <property type="match status" value="1"/>
</dbReference>
<comment type="caution">
    <text evidence="10">The sequence shown here is derived from an EMBL/GenBank/DDBJ whole genome shotgun (WGS) entry which is preliminary data.</text>
</comment>
<evidence type="ECO:0000256" key="1">
    <source>
        <dbReference type="ARBA" id="ARBA00004123"/>
    </source>
</evidence>
<evidence type="ECO:0000313" key="10">
    <source>
        <dbReference type="EMBL" id="KAK7202781.1"/>
    </source>
</evidence>
<evidence type="ECO:0000256" key="8">
    <source>
        <dbReference type="SAM" id="MobiDB-lite"/>
    </source>
</evidence>
<evidence type="ECO:0000256" key="6">
    <source>
        <dbReference type="ARBA" id="ARBA00023242"/>
    </source>
</evidence>
<feature type="region of interest" description="Disordered" evidence="8">
    <location>
        <begin position="1"/>
        <end position="23"/>
    </location>
</feature>
<keyword evidence="3" id="KW-0677">Repeat</keyword>
<keyword evidence="4 7" id="KW-0863">Zinc-finger</keyword>
<evidence type="ECO:0000256" key="7">
    <source>
        <dbReference type="PROSITE-ProRule" id="PRU00042"/>
    </source>
</evidence>
<feature type="region of interest" description="Disordered" evidence="8">
    <location>
        <begin position="78"/>
        <end position="124"/>
    </location>
</feature>
<dbReference type="Gene3D" id="3.30.160.60">
    <property type="entry name" value="Classic Zinc Finger"/>
    <property type="match status" value="2"/>
</dbReference>
<dbReference type="RefSeq" id="XP_064765814.1">
    <property type="nucleotide sequence ID" value="XM_064914837.1"/>
</dbReference>
<sequence length="891" mass="99353">MAEGEQTPSGAKRKRQRSRKGLEKLYACDAPDCGKSFTRPEHLARHQLNHSPKEIYRCTWPYCTKSFVRDDLRLRHMKRHSRRSKLNEAEESQGRAGSLQQDGILHPTQQQQQQQRQGMEGLGMVGGDAMDIDRRYSTSSVSQPPQQQPMIDSVYIPAQSPMSQAASGRFSMTSPRFQAAVSPQFSEHDHHLPGQSPMAHASSRFSMTSPRFPHAVSPQFSEHDQMHAPKNPPSSTHSNSPRFLGSPHSTHGLLQQQQAGTTVESGSPSNEASNTTDLINWLFSDSMLSNTRDLFLPTSFYSAFESPMDLPNLLTPPTPPPTRQMSETKRLDILGLIPSLEGEPDMELDAIHRFINLFWDRFHFQFPILHRPSFEADATPGPLLWSIIMIGSHYGGAHGLALKIAEHLRWVIFGSPGFHPPAKIWIIQSLLFLEVFEKTMSTRKFHERAHIHHATTLQLIRRGSTLLGSTSASTSSSSTTASNAGMDGSSEVWKRWIDAEMAKRAAFMAFILDVCHAALFAHSVVLSTHEIRLSLPCDDSAWDTVPGDRSHVVRTPTMPFLKALKKLLNQQSVATGRFGSVVLLCGLMSLSYQMEQLDLQISSLGWGAFRDTWRTTLAPALDFWKADYDRRYPALEEHEMQRAGRSVEEGGYGSSAHLQRLVPPMWHMAHISMRVSIYDLEIFCGVHRVLGRPTRYEDFAAAKRRMTDWAISERAPDAAFHAAQGLYEAIVVGDLGSYYRAEGYVAGQDAFVHRAYILAHSAMLVWAYGYCLEGPESGALGERDREVAAAAAAGRVPATSTSEGEDERAIGAAEPGRAFLERMCACGTAREMAKLRGKSRTVGLLRVVIEALQSSKWQLVHEVCDVLKCCIQRSLGRDEASVRGGREYYEE</sequence>